<dbReference type="RefSeq" id="WP_183900845.1">
    <property type="nucleotide sequence ID" value="NZ_JACIDW010000009.1"/>
</dbReference>
<evidence type="ECO:0000256" key="17">
    <source>
        <dbReference type="ARBA" id="ARBA00023014"/>
    </source>
</evidence>
<dbReference type="InterPro" id="IPR004358">
    <property type="entry name" value="Sig_transdc_His_kin-like_C"/>
</dbReference>
<proteinExistence type="predicted"/>
<evidence type="ECO:0000256" key="9">
    <source>
        <dbReference type="ARBA" id="ARBA00022490"/>
    </source>
</evidence>
<keyword evidence="17" id="KW-0411">Iron-sulfur</keyword>
<dbReference type="InterPro" id="IPR050482">
    <property type="entry name" value="Sensor_HK_TwoCompSys"/>
</dbReference>
<dbReference type="PANTHER" id="PTHR24421:SF37">
    <property type="entry name" value="SENSOR HISTIDINE KINASE NARS"/>
    <property type="match status" value="1"/>
</dbReference>
<evidence type="ECO:0000256" key="4">
    <source>
        <dbReference type="ARBA" id="ARBA00004651"/>
    </source>
</evidence>
<keyword evidence="15" id="KW-0408">Iron</keyword>
<keyword evidence="21" id="KW-0175">Coiled coil</keyword>
<dbReference type="Gene3D" id="3.30.565.10">
    <property type="entry name" value="Histidine kinase-like ATPase, C-terminal domain"/>
    <property type="match status" value="1"/>
</dbReference>
<evidence type="ECO:0000313" key="24">
    <source>
        <dbReference type="EMBL" id="MBB3965267.1"/>
    </source>
</evidence>
<dbReference type="GO" id="GO:0046872">
    <property type="term" value="F:metal ion binding"/>
    <property type="evidence" value="ECO:0007669"/>
    <property type="project" value="UniProtKB-KW"/>
</dbReference>
<evidence type="ECO:0000256" key="8">
    <source>
        <dbReference type="ARBA" id="ARBA00022485"/>
    </source>
</evidence>
<dbReference type="InterPro" id="IPR003594">
    <property type="entry name" value="HATPase_dom"/>
</dbReference>
<keyword evidence="10" id="KW-0808">Transferase</keyword>
<evidence type="ECO:0000256" key="7">
    <source>
        <dbReference type="ARBA" id="ARBA00022475"/>
    </source>
</evidence>
<dbReference type="PANTHER" id="PTHR24421">
    <property type="entry name" value="NITRATE/NITRITE SENSOR PROTEIN NARX-RELATED"/>
    <property type="match status" value="1"/>
</dbReference>
<dbReference type="PRINTS" id="PR00344">
    <property type="entry name" value="BCTRLSENSOR"/>
</dbReference>
<dbReference type="PROSITE" id="PS50109">
    <property type="entry name" value="HIS_KIN"/>
    <property type="match status" value="1"/>
</dbReference>
<dbReference type="AlphaFoldDB" id="A0A7W6CQD4"/>
<keyword evidence="25" id="KW-1185">Reference proteome</keyword>
<evidence type="ECO:0000256" key="2">
    <source>
        <dbReference type="ARBA" id="ARBA00001966"/>
    </source>
</evidence>
<organism evidence="24 25">
    <name type="scientific">Rhizobium metallidurans</name>
    <dbReference type="NCBI Taxonomy" id="1265931"/>
    <lineage>
        <taxon>Bacteria</taxon>
        <taxon>Pseudomonadati</taxon>
        <taxon>Pseudomonadota</taxon>
        <taxon>Alphaproteobacteria</taxon>
        <taxon>Hyphomicrobiales</taxon>
        <taxon>Rhizobiaceae</taxon>
        <taxon>Rhizobium/Agrobacterium group</taxon>
        <taxon>Rhizobium</taxon>
    </lineage>
</organism>
<keyword evidence="18 22" id="KW-0472">Membrane</keyword>
<evidence type="ECO:0000256" key="19">
    <source>
        <dbReference type="ARBA" id="ARBA00024827"/>
    </source>
</evidence>
<feature type="domain" description="Histidine kinase" evidence="23">
    <location>
        <begin position="271"/>
        <end position="459"/>
    </location>
</feature>
<keyword evidence="13 24" id="KW-0418">Kinase</keyword>
<evidence type="ECO:0000256" key="18">
    <source>
        <dbReference type="ARBA" id="ARBA00023136"/>
    </source>
</evidence>
<comment type="catalytic activity">
    <reaction evidence="1">
        <text>ATP + protein L-histidine = ADP + protein N-phospho-L-histidine.</text>
        <dbReference type="EC" id="2.7.13.3"/>
    </reaction>
</comment>
<evidence type="ECO:0000256" key="16">
    <source>
        <dbReference type="ARBA" id="ARBA00023012"/>
    </source>
</evidence>
<dbReference type="InterPro" id="IPR036890">
    <property type="entry name" value="HATPase_C_sf"/>
</dbReference>
<comment type="caution">
    <text evidence="24">The sequence shown here is derived from an EMBL/GenBank/DDBJ whole genome shotgun (WGS) entry which is preliminary data.</text>
</comment>
<comment type="subcellular location">
    <subcellularLocation>
        <location evidence="4">Cell membrane</location>
        <topology evidence="4">Multi-pass membrane protein</topology>
    </subcellularLocation>
    <subcellularLocation>
        <location evidence="3">Cytoplasm</location>
    </subcellularLocation>
</comment>
<keyword evidence="12" id="KW-0479">Metal-binding</keyword>
<dbReference type="GO" id="GO:0005737">
    <property type="term" value="C:cytoplasm"/>
    <property type="evidence" value="ECO:0007669"/>
    <property type="project" value="UniProtKB-SubCell"/>
</dbReference>
<evidence type="ECO:0000256" key="5">
    <source>
        <dbReference type="ARBA" id="ARBA00012438"/>
    </source>
</evidence>
<sequence length="461" mass="49945">MNVVSVTPPRRMLRQRLSLAWQFGIAGGLVLVLGMALIGLWVTSRIESATVRNTGSATALYVDSIIAPLTQELASGTSLGEGAKRALTETLQQGVLRGRLYSFKIWRPDATVLFSSESSLVGKHFSMTEGLATALAGTVHAEFDDLEGEENKLEQQSDQPLLEIYSPIREPWSGDIIGVAEFYEVASDLRAELAVTRLQSWLVVGTVTAGMLALLFVIVARGSHLIDAQRRSLDAQVLELSRMLDLNRALRQRADKANQRTATLNERYLRRISAELHDGPAQLLGFAALRLEAIAKGTAKGDDESLVSSSITEAIQEIRNICRGLTLPELERLSGDDVVRRAIQAHETHSRSRIISDVGSLDVAAQAAKICIYRFIQEALSNATRHAGASRISVTAFQDDQQIVIAVEDNGTGFVRAGNEDGLGLAGIEERLAGLGGRLDITSDASAGTALRMILPRRPSE</sequence>
<accession>A0A7W6CQD4</accession>
<dbReference type="Pfam" id="PF07730">
    <property type="entry name" value="HisKA_3"/>
    <property type="match status" value="1"/>
</dbReference>
<keyword evidence="11 22" id="KW-0812">Transmembrane</keyword>
<evidence type="ECO:0000259" key="23">
    <source>
        <dbReference type="PROSITE" id="PS50109"/>
    </source>
</evidence>
<dbReference type="InterPro" id="IPR005467">
    <property type="entry name" value="His_kinase_dom"/>
</dbReference>
<evidence type="ECO:0000256" key="6">
    <source>
        <dbReference type="ARBA" id="ARBA00017322"/>
    </source>
</evidence>
<evidence type="ECO:0000256" key="22">
    <source>
        <dbReference type="SAM" id="Phobius"/>
    </source>
</evidence>
<feature type="transmembrane region" description="Helical" evidence="22">
    <location>
        <begin position="200"/>
        <end position="220"/>
    </location>
</feature>
<feature type="transmembrane region" description="Helical" evidence="22">
    <location>
        <begin position="20"/>
        <end position="42"/>
    </location>
</feature>
<evidence type="ECO:0000256" key="11">
    <source>
        <dbReference type="ARBA" id="ARBA00022692"/>
    </source>
</evidence>
<dbReference type="SMART" id="SM00387">
    <property type="entry name" value="HATPase_c"/>
    <property type="match status" value="1"/>
</dbReference>
<dbReference type="Proteomes" id="UP000582090">
    <property type="component" value="Unassembled WGS sequence"/>
</dbReference>
<dbReference type="InterPro" id="IPR011712">
    <property type="entry name" value="Sig_transdc_His_kin_sub3_dim/P"/>
</dbReference>
<evidence type="ECO:0000256" key="13">
    <source>
        <dbReference type="ARBA" id="ARBA00022777"/>
    </source>
</evidence>
<dbReference type="GO" id="GO:0005886">
    <property type="term" value="C:plasma membrane"/>
    <property type="evidence" value="ECO:0007669"/>
    <property type="project" value="UniProtKB-SubCell"/>
</dbReference>
<dbReference type="EMBL" id="JACIDW010000009">
    <property type="protein sequence ID" value="MBB3965267.1"/>
    <property type="molecule type" value="Genomic_DNA"/>
</dbReference>
<evidence type="ECO:0000256" key="21">
    <source>
        <dbReference type="SAM" id="Coils"/>
    </source>
</evidence>
<evidence type="ECO:0000313" key="25">
    <source>
        <dbReference type="Proteomes" id="UP000582090"/>
    </source>
</evidence>
<name>A0A7W6CQD4_9HYPH</name>
<keyword evidence="14 22" id="KW-1133">Transmembrane helix</keyword>
<evidence type="ECO:0000256" key="1">
    <source>
        <dbReference type="ARBA" id="ARBA00000085"/>
    </source>
</evidence>
<feature type="coiled-coil region" evidence="21">
    <location>
        <begin position="240"/>
        <end position="267"/>
    </location>
</feature>
<gene>
    <name evidence="24" type="ORF">GGQ67_002940</name>
</gene>
<comment type="cofactor">
    <cofactor evidence="2">
        <name>[4Fe-4S] cluster</name>
        <dbReference type="ChEBI" id="CHEBI:49883"/>
    </cofactor>
</comment>
<dbReference type="GO" id="GO:0046983">
    <property type="term" value="F:protein dimerization activity"/>
    <property type="evidence" value="ECO:0007669"/>
    <property type="project" value="InterPro"/>
</dbReference>
<protein>
    <recommendedName>
        <fullName evidence="6">Oxygen sensor histidine kinase NreB</fullName>
        <ecNumber evidence="5">2.7.13.3</ecNumber>
    </recommendedName>
    <alternativeName>
        <fullName evidence="20">Nitrogen regulation protein B</fullName>
    </alternativeName>
</protein>
<keyword evidence="9" id="KW-0963">Cytoplasm</keyword>
<keyword evidence="16" id="KW-0902">Two-component regulatory system</keyword>
<evidence type="ECO:0000256" key="3">
    <source>
        <dbReference type="ARBA" id="ARBA00004496"/>
    </source>
</evidence>
<keyword evidence="8" id="KW-0004">4Fe-4S</keyword>
<reference evidence="24 25" key="1">
    <citation type="submission" date="2020-08" db="EMBL/GenBank/DDBJ databases">
        <title>Genomic Encyclopedia of Type Strains, Phase IV (KMG-IV): sequencing the most valuable type-strain genomes for metagenomic binning, comparative biology and taxonomic classification.</title>
        <authorList>
            <person name="Goeker M."/>
        </authorList>
    </citation>
    <scope>NUCLEOTIDE SEQUENCE [LARGE SCALE GENOMIC DNA]</scope>
    <source>
        <strain evidence="24 25">DSM 26575</strain>
    </source>
</reference>
<dbReference type="SUPFAM" id="SSF55874">
    <property type="entry name" value="ATPase domain of HSP90 chaperone/DNA topoisomerase II/histidine kinase"/>
    <property type="match status" value="1"/>
</dbReference>
<dbReference type="Pfam" id="PF02518">
    <property type="entry name" value="HATPase_c"/>
    <property type="match status" value="1"/>
</dbReference>
<evidence type="ECO:0000256" key="15">
    <source>
        <dbReference type="ARBA" id="ARBA00023004"/>
    </source>
</evidence>
<dbReference type="EC" id="2.7.13.3" evidence="5"/>
<evidence type="ECO:0000256" key="14">
    <source>
        <dbReference type="ARBA" id="ARBA00022989"/>
    </source>
</evidence>
<evidence type="ECO:0000256" key="10">
    <source>
        <dbReference type="ARBA" id="ARBA00022679"/>
    </source>
</evidence>
<keyword evidence="7" id="KW-1003">Cell membrane</keyword>
<evidence type="ECO:0000256" key="12">
    <source>
        <dbReference type="ARBA" id="ARBA00022723"/>
    </source>
</evidence>
<dbReference type="Gene3D" id="1.20.5.1930">
    <property type="match status" value="1"/>
</dbReference>
<dbReference type="CDD" id="cd16917">
    <property type="entry name" value="HATPase_UhpB-NarQ-NarX-like"/>
    <property type="match status" value="1"/>
</dbReference>
<dbReference type="GO" id="GO:0000155">
    <property type="term" value="F:phosphorelay sensor kinase activity"/>
    <property type="evidence" value="ECO:0007669"/>
    <property type="project" value="InterPro"/>
</dbReference>
<comment type="function">
    <text evidence="19">Member of the two-component regulatory system NreB/NreC involved in the control of dissimilatory nitrate/nitrite reduction in response to oxygen. NreB functions as a direct oxygen sensor histidine kinase which is autophosphorylated, in the absence of oxygen, probably at the conserved histidine residue, and transfers its phosphate group probably to a conserved aspartate residue of NreC. NreB/NreC activates the expression of the nitrate (narGHJI) and nitrite (nir) reductase operons, as well as the putative nitrate transporter gene narT.</text>
</comment>
<dbReference type="GO" id="GO:0051539">
    <property type="term" value="F:4 iron, 4 sulfur cluster binding"/>
    <property type="evidence" value="ECO:0007669"/>
    <property type="project" value="UniProtKB-KW"/>
</dbReference>
<evidence type="ECO:0000256" key="20">
    <source>
        <dbReference type="ARBA" id="ARBA00030800"/>
    </source>
</evidence>